<dbReference type="GO" id="GO:0016020">
    <property type="term" value="C:membrane"/>
    <property type="evidence" value="ECO:0007669"/>
    <property type="project" value="UniProtKB-SubCell"/>
</dbReference>
<dbReference type="InterPro" id="IPR026841">
    <property type="entry name" value="Aur1/Ipt1"/>
</dbReference>
<organism evidence="3">
    <name type="scientific">Desulfofervidus auxilii</name>
    <dbReference type="NCBI Taxonomy" id="1621989"/>
    <lineage>
        <taxon>Bacteria</taxon>
        <taxon>Pseudomonadati</taxon>
        <taxon>Thermodesulfobacteriota</taxon>
        <taxon>Candidatus Desulfofervidia</taxon>
        <taxon>Candidatus Desulfofervidales</taxon>
        <taxon>Candidatus Desulfofervidaceae</taxon>
        <taxon>Candidatus Desulfofervidus</taxon>
    </lineage>
</organism>
<reference evidence="3" key="1">
    <citation type="journal article" date="2020" name="mSystems">
        <title>Genome- and Community-Level Interaction Insights into Carbon Utilization and Element Cycling Functions of Hydrothermarchaeota in Hydrothermal Sediment.</title>
        <authorList>
            <person name="Zhou Z."/>
            <person name="Liu Y."/>
            <person name="Xu W."/>
            <person name="Pan J."/>
            <person name="Luo Z.H."/>
            <person name="Li M."/>
        </authorList>
    </citation>
    <scope>NUCLEOTIDE SEQUENCE [LARGE SCALE GENOMIC DNA]</scope>
    <source>
        <strain evidence="3">HyVt-233</strain>
    </source>
</reference>
<dbReference type="Pfam" id="PF14378">
    <property type="entry name" value="PAP2_3"/>
    <property type="match status" value="1"/>
</dbReference>
<gene>
    <name evidence="3" type="ORF">ENG63_10835</name>
</gene>
<dbReference type="Proteomes" id="UP000886289">
    <property type="component" value="Unassembled WGS sequence"/>
</dbReference>
<feature type="transmembrane region" description="Helical" evidence="1">
    <location>
        <begin position="290"/>
        <end position="308"/>
    </location>
</feature>
<feature type="transmembrane region" description="Helical" evidence="1">
    <location>
        <begin position="195"/>
        <end position="218"/>
    </location>
</feature>
<feature type="domain" description="Inositolphosphotransferase Aur1/Ipt1" evidence="2">
    <location>
        <begin position="143"/>
        <end position="329"/>
    </location>
</feature>
<accession>A0A7C0U455</accession>
<evidence type="ECO:0000313" key="3">
    <source>
        <dbReference type="EMBL" id="HDD45334.1"/>
    </source>
</evidence>
<feature type="transmembrane region" description="Helical" evidence="1">
    <location>
        <begin position="103"/>
        <end position="121"/>
    </location>
</feature>
<name>A0A7C0U455_DESA2</name>
<sequence length="333" mass="40053">MEKVKSFEGYFQLDDWFKEPVLCVFYLYLLFNFFFALFEISRNTLLGQYYLYMNFRGYLFQFILQSHWFKWSLIIISMLLILESFFKERLYYFLPHKWKVNILVNWFKWVIPFLFVIQIYFTLKVYGSIYNHHVPLWKWEKGFWILIHPIFSSLPTWLYRFLDIVYVPGWAFAHWLFLLGLISSNETFKKRLFGVYGLSLMLGGILHYLFPAISPIYVDRNYFNYLPSGLTSWHYHNYCLEQQTLFLKKGIEAFNLLKGKAIIPIAAFPSFHVGYALQIFLLARDFCKKWIVIISFLFLWLIIIGSLILGYHYLIDDIAGALIVYLIYSLVKN</sequence>
<protein>
    <recommendedName>
        <fullName evidence="2">Inositolphosphotransferase Aur1/Ipt1 domain-containing protein</fullName>
    </recommendedName>
</protein>
<evidence type="ECO:0000256" key="1">
    <source>
        <dbReference type="SAM" id="Phobius"/>
    </source>
</evidence>
<feature type="transmembrane region" description="Helical" evidence="1">
    <location>
        <begin position="314"/>
        <end position="331"/>
    </location>
</feature>
<dbReference type="EMBL" id="DRBS01000400">
    <property type="protein sequence ID" value="HDD45334.1"/>
    <property type="molecule type" value="Genomic_DNA"/>
</dbReference>
<feature type="transmembrane region" description="Helical" evidence="1">
    <location>
        <begin position="21"/>
        <end position="38"/>
    </location>
</feature>
<feature type="transmembrane region" description="Helical" evidence="1">
    <location>
        <begin position="164"/>
        <end position="183"/>
    </location>
</feature>
<evidence type="ECO:0000259" key="2">
    <source>
        <dbReference type="Pfam" id="PF14378"/>
    </source>
</evidence>
<keyword evidence="1" id="KW-0812">Transmembrane</keyword>
<dbReference type="AlphaFoldDB" id="A0A7C0U455"/>
<keyword evidence="1" id="KW-1133">Transmembrane helix</keyword>
<feature type="transmembrane region" description="Helical" evidence="1">
    <location>
        <begin position="261"/>
        <end position="283"/>
    </location>
</feature>
<feature type="transmembrane region" description="Helical" evidence="1">
    <location>
        <begin position="58"/>
        <end position="82"/>
    </location>
</feature>
<comment type="caution">
    <text evidence="3">The sequence shown here is derived from an EMBL/GenBank/DDBJ whole genome shotgun (WGS) entry which is preliminary data.</text>
</comment>
<proteinExistence type="predicted"/>
<keyword evidence="1" id="KW-0472">Membrane</keyword>